<protein>
    <submittedName>
        <fullName evidence="5">39S ribosomal protein L33, mitochondrial</fullName>
    </submittedName>
</protein>
<evidence type="ECO:0000313" key="4">
    <source>
        <dbReference type="Proteomes" id="UP000515204"/>
    </source>
</evidence>
<reference evidence="5" key="1">
    <citation type="submission" date="2025-08" db="UniProtKB">
        <authorList>
            <consortium name="RefSeq"/>
        </authorList>
    </citation>
    <scope>IDENTIFICATION</scope>
</reference>
<proteinExistence type="inferred from homology"/>
<evidence type="ECO:0000256" key="2">
    <source>
        <dbReference type="ARBA" id="ARBA00022980"/>
    </source>
</evidence>
<dbReference type="KEGG" id="dqu:106743057"/>
<dbReference type="PANTHER" id="PTHR47037:SF1">
    <property type="entry name" value="LARGE RIBOSOMAL SUBUNIT PROTEIN BL33M"/>
    <property type="match status" value="1"/>
</dbReference>
<evidence type="ECO:0000313" key="5">
    <source>
        <dbReference type="RefSeq" id="XP_014472037.1"/>
    </source>
</evidence>
<dbReference type="OrthoDB" id="275534at2759"/>
<accession>A0A6P3X1F4</accession>
<dbReference type="AlphaFoldDB" id="A0A6P3X1F4"/>
<dbReference type="InterPro" id="IPR038584">
    <property type="entry name" value="Ribosomal_bL33_sf"/>
</dbReference>
<organism evidence="4 5">
    <name type="scientific">Dinoponera quadriceps</name>
    <name type="common">South American ant</name>
    <dbReference type="NCBI Taxonomy" id="609295"/>
    <lineage>
        <taxon>Eukaryota</taxon>
        <taxon>Metazoa</taxon>
        <taxon>Ecdysozoa</taxon>
        <taxon>Arthropoda</taxon>
        <taxon>Hexapoda</taxon>
        <taxon>Insecta</taxon>
        <taxon>Pterygota</taxon>
        <taxon>Neoptera</taxon>
        <taxon>Endopterygota</taxon>
        <taxon>Hymenoptera</taxon>
        <taxon>Apocrita</taxon>
        <taxon>Aculeata</taxon>
        <taxon>Formicoidea</taxon>
        <taxon>Formicidae</taxon>
        <taxon>Ponerinae</taxon>
        <taxon>Ponerini</taxon>
        <taxon>Dinoponera</taxon>
    </lineage>
</organism>
<evidence type="ECO:0000256" key="1">
    <source>
        <dbReference type="ARBA" id="ARBA00007596"/>
    </source>
</evidence>
<dbReference type="GO" id="GO:0005840">
    <property type="term" value="C:ribosome"/>
    <property type="evidence" value="ECO:0007669"/>
    <property type="project" value="UniProtKB-KW"/>
</dbReference>
<dbReference type="Gene3D" id="2.20.28.120">
    <property type="entry name" value="Ribosomal protein L33"/>
    <property type="match status" value="1"/>
</dbReference>
<evidence type="ECO:0000256" key="3">
    <source>
        <dbReference type="ARBA" id="ARBA00023274"/>
    </source>
</evidence>
<dbReference type="GeneID" id="106743057"/>
<keyword evidence="2 5" id="KW-0689">Ribosomal protein</keyword>
<name>A0A6P3X1F4_DINQU</name>
<sequence length="64" mass="7443">MFLTNALLKPKSKNILVAVQSVITGHTRVHVRERLGDKLEFIAFDPHIRCNALYKERKKIRSLK</sequence>
<dbReference type="InterPro" id="IPR052008">
    <property type="entry name" value="Mitoribosomal_protein_bL33"/>
</dbReference>
<dbReference type="GO" id="GO:0005739">
    <property type="term" value="C:mitochondrion"/>
    <property type="evidence" value="ECO:0007669"/>
    <property type="project" value="TreeGrafter"/>
</dbReference>
<keyword evidence="4" id="KW-1185">Reference proteome</keyword>
<dbReference type="Proteomes" id="UP000515204">
    <property type="component" value="Unplaced"/>
</dbReference>
<gene>
    <name evidence="5" type="primary">LOC106743057</name>
</gene>
<dbReference type="GO" id="GO:1990904">
    <property type="term" value="C:ribonucleoprotein complex"/>
    <property type="evidence" value="ECO:0007669"/>
    <property type="project" value="UniProtKB-KW"/>
</dbReference>
<comment type="similarity">
    <text evidence="1">Belongs to the bacterial ribosomal protein bL33 family.</text>
</comment>
<keyword evidence="3" id="KW-0687">Ribonucleoprotein</keyword>
<dbReference type="PANTHER" id="PTHR47037">
    <property type="entry name" value="39S RIBOSOMAL PROTEIN L33, MITOCHONDRIAL"/>
    <property type="match status" value="1"/>
</dbReference>
<dbReference type="CTD" id="9553"/>
<dbReference type="RefSeq" id="XP_014472037.1">
    <property type="nucleotide sequence ID" value="XM_014616551.1"/>
</dbReference>